<protein>
    <submittedName>
        <fullName evidence="1">Uncharacterized protein</fullName>
    </submittedName>
</protein>
<dbReference type="AlphaFoldDB" id="A0AAV7KSM4"/>
<dbReference type="EMBL" id="JANPWB010000016">
    <property type="protein sequence ID" value="KAJ1081175.1"/>
    <property type="molecule type" value="Genomic_DNA"/>
</dbReference>
<comment type="caution">
    <text evidence="1">The sequence shown here is derived from an EMBL/GenBank/DDBJ whole genome shotgun (WGS) entry which is preliminary data.</text>
</comment>
<reference evidence="1" key="1">
    <citation type="journal article" date="2022" name="bioRxiv">
        <title>Sequencing and chromosome-scale assembly of the giantPleurodeles waltlgenome.</title>
        <authorList>
            <person name="Brown T."/>
            <person name="Elewa A."/>
            <person name="Iarovenko S."/>
            <person name="Subramanian E."/>
            <person name="Araus A.J."/>
            <person name="Petzold A."/>
            <person name="Susuki M."/>
            <person name="Suzuki K.-i.T."/>
            <person name="Hayashi T."/>
            <person name="Toyoda A."/>
            <person name="Oliveira C."/>
            <person name="Osipova E."/>
            <person name="Leigh N.D."/>
            <person name="Simon A."/>
            <person name="Yun M.H."/>
        </authorList>
    </citation>
    <scope>NUCLEOTIDE SEQUENCE</scope>
    <source>
        <strain evidence="1">20211129_DDA</strain>
        <tissue evidence="1">Liver</tissue>
    </source>
</reference>
<accession>A0AAV7KSM4</accession>
<organism evidence="1 2">
    <name type="scientific">Pleurodeles waltl</name>
    <name type="common">Iberian ribbed newt</name>
    <dbReference type="NCBI Taxonomy" id="8319"/>
    <lineage>
        <taxon>Eukaryota</taxon>
        <taxon>Metazoa</taxon>
        <taxon>Chordata</taxon>
        <taxon>Craniata</taxon>
        <taxon>Vertebrata</taxon>
        <taxon>Euteleostomi</taxon>
        <taxon>Amphibia</taxon>
        <taxon>Batrachia</taxon>
        <taxon>Caudata</taxon>
        <taxon>Salamandroidea</taxon>
        <taxon>Salamandridae</taxon>
        <taxon>Pleurodelinae</taxon>
        <taxon>Pleurodeles</taxon>
    </lineage>
</organism>
<name>A0AAV7KSM4_PLEWA</name>
<proteinExistence type="predicted"/>
<gene>
    <name evidence="1" type="ORF">NDU88_001358</name>
</gene>
<keyword evidence="2" id="KW-1185">Reference proteome</keyword>
<evidence type="ECO:0000313" key="1">
    <source>
        <dbReference type="EMBL" id="KAJ1081175.1"/>
    </source>
</evidence>
<sequence length="184" mass="20179">MCHWGTIHVWSGTKQLLMAIAKNYSNGHPIYMCNVPPLPPNTQKDKSSLINKVSHWVRHTRQCGSIIHSEILSADQFSSNSGCRDIIKFTLASTHLAEGLLSMEARNYPRKGTAIFLSDSWPVISTLGMNFLPAPKPMMSSEAIGRLAFNEETPSAAVLENPALAPEKLNSSDLDCLAITSDID</sequence>
<evidence type="ECO:0000313" key="2">
    <source>
        <dbReference type="Proteomes" id="UP001066276"/>
    </source>
</evidence>
<dbReference type="Proteomes" id="UP001066276">
    <property type="component" value="Chromosome 12"/>
</dbReference>